<feature type="transmembrane region" description="Helical" evidence="7">
    <location>
        <begin position="403"/>
        <end position="425"/>
    </location>
</feature>
<dbReference type="PANTHER" id="PTHR47089:SF1">
    <property type="entry name" value="GUANOSINE ABC TRANSPORTER PERMEASE PROTEIN NUPP"/>
    <property type="match status" value="1"/>
</dbReference>
<evidence type="ECO:0000313" key="9">
    <source>
        <dbReference type="Proteomes" id="UP001611580"/>
    </source>
</evidence>
<evidence type="ECO:0000256" key="6">
    <source>
        <dbReference type="SAM" id="MobiDB-lite"/>
    </source>
</evidence>
<feature type="transmembrane region" description="Helical" evidence="7">
    <location>
        <begin position="141"/>
        <end position="160"/>
    </location>
</feature>
<feature type="transmembrane region" description="Helical" evidence="7">
    <location>
        <begin position="275"/>
        <end position="293"/>
    </location>
</feature>
<dbReference type="PANTHER" id="PTHR47089">
    <property type="entry name" value="ABC TRANSPORTER, PERMEASE PROTEIN"/>
    <property type="match status" value="1"/>
</dbReference>
<organism evidence="8 9">
    <name type="scientific">Promicromonospora kroppenstedtii</name>
    <dbReference type="NCBI Taxonomy" id="440482"/>
    <lineage>
        <taxon>Bacteria</taxon>
        <taxon>Bacillati</taxon>
        <taxon>Actinomycetota</taxon>
        <taxon>Actinomycetes</taxon>
        <taxon>Micrococcales</taxon>
        <taxon>Promicromonosporaceae</taxon>
        <taxon>Promicromonospora</taxon>
    </lineage>
</organism>
<evidence type="ECO:0000256" key="3">
    <source>
        <dbReference type="ARBA" id="ARBA00022692"/>
    </source>
</evidence>
<evidence type="ECO:0000256" key="7">
    <source>
        <dbReference type="SAM" id="Phobius"/>
    </source>
</evidence>
<reference evidence="8 9" key="1">
    <citation type="submission" date="2024-10" db="EMBL/GenBank/DDBJ databases">
        <title>The Natural Products Discovery Center: Release of the First 8490 Sequenced Strains for Exploring Actinobacteria Biosynthetic Diversity.</title>
        <authorList>
            <person name="Kalkreuter E."/>
            <person name="Kautsar S.A."/>
            <person name="Yang D."/>
            <person name="Bader C.D."/>
            <person name="Teijaro C.N."/>
            <person name="Fluegel L."/>
            <person name="Davis C.M."/>
            <person name="Simpson J.R."/>
            <person name="Lauterbach L."/>
            <person name="Steele A.D."/>
            <person name="Gui C."/>
            <person name="Meng S."/>
            <person name="Li G."/>
            <person name="Viehrig K."/>
            <person name="Ye F."/>
            <person name="Su P."/>
            <person name="Kiefer A.F."/>
            <person name="Nichols A."/>
            <person name="Cepeda A.J."/>
            <person name="Yan W."/>
            <person name="Fan B."/>
            <person name="Jiang Y."/>
            <person name="Adhikari A."/>
            <person name="Zheng C.-J."/>
            <person name="Schuster L."/>
            <person name="Cowan T.M."/>
            <person name="Smanski M.J."/>
            <person name="Chevrette M.G."/>
            <person name="De Carvalho L.P.S."/>
            <person name="Shen B."/>
        </authorList>
    </citation>
    <scope>NUCLEOTIDE SEQUENCE [LARGE SCALE GENOMIC DNA]</scope>
    <source>
        <strain evidence="8 9">NPDC019481</strain>
    </source>
</reference>
<feature type="transmembrane region" description="Helical" evidence="7">
    <location>
        <begin position="362"/>
        <end position="383"/>
    </location>
</feature>
<dbReference type="Pfam" id="PF02653">
    <property type="entry name" value="BPD_transp_2"/>
    <property type="match status" value="1"/>
</dbReference>
<dbReference type="Proteomes" id="UP001611580">
    <property type="component" value="Unassembled WGS sequence"/>
</dbReference>
<protein>
    <submittedName>
        <fullName evidence="8">ABC transporter permease</fullName>
    </submittedName>
</protein>
<dbReference type="InterPro" id="IPR001851">
    <property type="entry name" value="ABC_transp_permease"/>
</dbReference>
<keyword evidence="2" id="KW-1003">Cell membrane</keyword>
<evidence type="ECO:0000256" key="2">
    <source>
        <dbReference type="ARBA" id="ARBA00022475"/>
    </source>
</evidence>
<accession>A0ABW7XQQ5</accession>
<comment type="subcellular location">
    <subcellularLocation>
        <location evidence="1">Cell membrane</location>
        <topology evidence="1">Multi-pass membrane protein</topology>
    </subcellularLocation>
</comment>
<gene>
    <name evidence="8" type="ORF">ACH47X_23410</name>
</gene>
<feature type="transmembrane region" description="Helical" evidence="7">
    <location>
        <begin position="222"/>
        <end position="241"/>
    </location>
</feature>
<keyword evidence="3 7" id="KW-0812">Transmembrane</keyword>
<keyword evidence="5 7" id="KW-0472">Membrane</keyword>
<feature type="transmembrane region" description="Helical" evidence="7">
    <location>
        <begin position="101"/>
        <end position="121"/>
    </location>
</feature>
<feature type="transmembrane region" description="Helical" evidence="7">
    <location>
        <begin position="167"/>
        <end position="186"/>
    </location>
</feature>
<dbReference type="EMBL" id="JBIRYI010000018">
    <property type="protein sequence ID" value="MFI2489880.1"/>
    <property type="molecule type" value="Genomic_DNA"/>
</dbReference>
<evidence type="ECO:0000313" key="8">
    <source>
        <dbReference type="EMBL" id="MFI2489880.1"/>
    </source>
</evidence>
<sequence length="450" mass="46058">MSAPESSPGSNPEQEPGLDPGTAEELEQERARVLGSPAGEDMPDTESRLAKALQQTMTSPWTVSVGAVLLAVLAGSVMIAFTDEEVKAASGYFFARPGDTFVALGQAIGGAYSALFRGSVVNVQAPDFVTAIRPLTETLSYATPLIAAGLGVALAFRAGLFNIGGQGQMLVAAAAAGWVGFGVSGVPFPLHLLLAVVAGIAAGAVWAGIAGVLKARTGAHEVIVTIMLNYVAYYLISYFLATPGLLQAPGSSNPKTPPTAESAQLPNLLGDRFNLTWGFVLAVLAVVGVWWLLNRSSTGFAFRAVGENPRAARVAGIDTGRATVNVMLVAGGLVGLAGASQVLGAVTTGFSSDIDAGIGFDAITVALLGGSNPWGVLAAGILFGAFKAGGTTMQAAEGVPSDIVLVVQSLIVLFIAAPPLVRAIFRLPDPNRRRAPKKPKAARNQKEAAA</sequence>
<evidence type="ECO:0000256" key="1">
    <source>
        <dbReference type="ARBA" id="ARBA00004651"/>
    </source>
</evidence>
<keyword evidence="4 7" id="KW-1133">Transmembrane helix</keyword>
<feature type="transmembrane region" description="Helical" evidence="7">
    <location>
        <begin position="192"/>
        <end position="213"/>
    </location>
</feature>
<name>A0ABW7XQQ5_9MICO</name>
<proteinExistence type="predicted"/>
<evidence type="ECO:0000256" key="5">
    <source>
        <dbReference type="ARBA" id="ARBA00023136"/>
    </source>
</evidence>
<feature type="transmembrane region" description="Helical" evidence="7">
    <location>
        <begin position="61"/>
        <end position="81"/>
    </location>
</feature>
<feature type="region of interest" description="Disordered" evidence="6">
    <location>
        <begin position="1"/>
        <end position="44"/>
    </location>
</feature>
<feature type="compositionally biased region" description="Polar residues" evidence="6">
    <location>
        <begin position="1"/>
        <end position="13"/>
    </location>
</feature>
<dbReference type="CDD" id="cd06580">
    <property type="entry name" value="TM_PBP1_transp_TpRbsC_like"/>
    <property type="match status" value="1"/>
</dbReference>
<comment type="caution">
    <text evidence="8">The sequence shown here is derived from an EMBL/GenBank/DDBJ whole genome shotgun (WGS) entry which is preliminary data.</text>
</comment>
<keyword evidence="9" id="KW-1185">Reference proteome</keyword>
<evidence type="ECO:0000256" key="4">
    <source>
        <dbReference type="ARBA" id="ARBA00022989"/>
    </source>
</evidence>
<dbReference type="RefSeq" id="WP_397407394.1">
    <property type="nucleotide sequence ID" value="NZ_JBIRYI010000018.1"/>
</dbReference>